<feature type="region of interest" description="Disordered" evidence="10">
    <location>
        <begin position="21"/>
        <end position="68"/>
    </location>
</feature>
<dbReference type="PROSITE" id="PS50157">
    <property type="entry name" value="ZINC_FINGER_C2H2_2"/>
    <property type="match status" value="1"/>
</dbReference>
<dbReference type="PROSITE" id="PS00028">
    <property type="entry name" value="ZINC_FINGER_C2H2_1"/>
    <property type="match status" value="1"/>
</dbReference>
<evidence type="ECO:0000256" key="4">
    <source>
        <dbReference type="ARBA" id="ARBA00022771"/>
    </source>
</evidence>
<dbReference type="SUPFAM" id="SSF57667">
    <property type="entry name" value="beta-beta-alpha zinc fingers"/>
    <property type="match status" value="1"/>
</dbReference>
<evidence type="ECO:0000256" key="7">
    <source>
        <dbReference type="ARBA" id="ARBA00023163"/>
    </source>
</evidence>
<keyword evidence="7" id="KW-0804">Transcription</keyword>
<accession>A0A5J4ZDN3</accession>
<dbReference type="GO" id="GO:0008270">
    <property type="term" value="F:zinc ion binding"/>
    <property type="evidence" value="ECO:0007669"/>
    <property type="project" value="UniProtKB-KW"/>
</dbReference>
<dbReference type="GO" id="GO:0005634">
    <property type="term" value="C:nucleus"/>
    <property type="evidence" value="ECO:0007669"/>
    <property type="project" value="UniProtKB-SubCell"/>
</dbReference>
<gene>
    <name evidence="12" type="ORF">F0562_016904</name>
</gene>
<dbReference type="EMBL" id="CM018051">
    <property type="protein sequence ID" value="KAA8516590.1"/>
    <property type="molecule type" value="Genomic_DNA"/>
</dbReference>
<name>A0A5J4ZDN3_9ASTE</name>
<keyword evidence="13" id="KW-1185">Reference proteome</keyword>
<keyword evidence="8" id="KW-0539">Nucleus</keyword>
<keyword evidence="2" id="KW-0479">Metal-binding</keyword>
<protein>
    <recommendedName>
        <fullName evidence="11">C2H2-type domain-containing protein</fullName>
    </recommendedName>
</protein>
<keyword evidence="3" id="KW-0677">Repeat</keyword>
<dbReference type="PANTHER" id="PTHR26374:SF378">
    <property type="entry name" value="C2H2-TYPE ZINC FINGER FAMILY PROTEIN"/>
    <property type="match status" value="1"/>
</dbReference>
<evidence type="ECO:0000256" key="8">
    <source>
        <dbReference type="ARBA" id="ARBA00023242"/>
    </source>
</evidence>
<dbReference type="PANTHER" id="PTHR26374">
    <property type="entry name" value="ZINC FINGER PROTEIN ZAT5"/>
    <property type="match status" value="1"/>
</dbReference>
<evidence type="ECO:0000259" key="11">
    <source>
        <dbReference type="PROSITE" id="PS50157"/>
    </source>
</evidence>
<dbReference type="Gene3D" id="3.30.160.60">
    <property type="entry name" value="Classic Zinc Finger"/>
    <property type="match status" value="1"/>
</dbReference>
<evidence type="ECO:0000313" key="13">
    <source>
        <dbReference type="Proteomes" id="UP000325577"/>
    </source>
</evidence>
<keyword evidence="5" id="KW-0862">Zinc</keyword>
<feature type="domain" description="C2H2-type" evidence="11">
    <location>
        <begin position="133"/>
        <end position="155"/>
    </location>
</feature>
<evidence type="ECO:0000313" key="12">
    <source>
        <dbReference type="EMBL" id="KAA8516590.1"/>
    </source>
</evidence>
<evidence type="ECO:0000256" key="2">
    <source>
        <dbReference type="ARBA" id="ARBA00022723"/>
    </source>
</evidence>
<proteinExistence type="predicted"/>
<keyword evidence="4 9" id="KW-0863">Zinc-finger</keyword>
<evidence type="ECO:0000256" key="10">
    <source>
        <dbReference type="SAM" id="MobiDB-lite"/>
    </source>
</evidence>
<dbReference type="AlphaFoldDB" id="A0A5J4ZDN3"/>
<evidence type="ECO:0000256" key="9">
    <source>
        <dbReference type="PROSITE-ProRule" id="PRU00042"/>
    </source>
</evidence>
<evidence type="ECO:0000256" key="3">
    <source>
        <dbReference type="ARBA" id="ARBA00022737"/>
    </source>
</evidence>
<reference evidence="12 13" key="1">
    <citation type="submission" date="2019-09" db="EMBL/GenBank/DDBJ databases">
        <title>A chromosome-level genome assembly of the Chinese tupelo Nyssa sinensis.</title>
        <authorList>
            <person name="Yang X."/>
            <person name="Kang M."/>
            <person name="Yang Y."/>
            <person name="Xiong H."/>
            <person name="Wang M."/>
            <person name="Zhang Z."/>
            <person name="Wang Z."/>
            <person name="Wu H."/>
            <person name="Ma T."/>
            <person name="Liu J."/>
            <person name="Xi Z."/>
        </authorList>
    </citation>
    <scope>NUCLEOTIDE SEQUENCE [LARGE SCALE GENOMIC DNA]</scope>
    <source>
        <strain evidence="12">J267</strain>
        <tissue evidence="12">Leaf</tissue>
    </source>
</reference>
<dbReference type="Pfam" id="PF13912">
    <property type="entry name" value="zf-C2H2_6"/>
    <property type="match status" value="1"/>
</dbReference>
<evidence type="ECO:0000256" key="5">
    <source>
        <dbReference type="ARBA" id="ARBA00022833"/>
    </source>
</evidence>
<dbReference type="InterPro" id="IPR036236">
    <property type="entry name" value="Znf_C2H2_sf"/>
</dbReference>
<evidence type="ECO:0000256" key="6">
    <source>
        <dbReference type="ARBA" id="ARBA00023015"/>
    </source>
</evidence>
<dbReference type="OrthoDB" id="6077919at2759"/>
<sequence length="221" mass="23175">MNMEARVEAMGCKDYTQIIIKGKRTKRQRPASPLDLTMASSSSSATQGSNGGGGGVNDNSGGSDCLTASPTNSIEFTKNTEEEDMANCLILLAQGGQTQNPQNLSSPVPAPVAATANKAAGSALSSSNKSRVHECSICGTEFTSGQALGGHMRRHRTMSVATTSPHDQSQEEAKKPRSILSLDLNLPAPEDNHPESKLVPLTSKGQVIVFSSASSLVDCHY</sequence>
<keyword evidence="6" id="KW-0805">Transcription regulation</keyword>
<dbReference type="Proteomes" id="UP000325577">
    <property type="component" value="Linkage Group LG8"/>
</dbReference>
<comment type="subcellular location">
    <subcellularLocation>
        <location evidence="1">Nucleus</location>
    </subcellularLocation>
</comment>
<dbReference type="InterPro" id="IPR013087">
    <property type="entry name" value="Znf_C2H2_type"/>
</dbReference>
<evidence type="ECO:0000256" key="1">
    <source>
        <dbReference type="ARBA" id="ARBA00004123"/>
    </source>
</evidence>
<organism evidence="12 13">
    <name type="scientific">Nyssa sinensis</name>
    <dbReference type="NCBI Taxonomy" id="561372"/>
    <lineage>
        <taxon>Eukaryota</taxon>
        <taxon>Viridiplantae</taxon>
        <taxon>Streptophyta</taxon>
        <taxon>Embryophyta</taxon>
        <taxon>Tracheophyta</taxon>
        <taxon>Spermatophyta</taxon>
        <taxon>Magnoliopsida</taxon>
        <taxon>eudicotyledons</taxon>
        <taxon>Gunneridae</taxon>
        <taxon>Pentapetalae</taxon>
        <taxon>asterids</taxon>
        <taxon>Cornales</taxon>
        <taxon>Nyssaceae</taxon>
        <taxon>Nyssa</taxon>
    </lineage>
</organism>